<keyword evidence="3" id="KW-0479">Metal-binding</keyword>
<organism evidence="11 12">
    <name type="scientific">Thermopolyspora flexuosa</name>
    <dbReference type="NCBI Taxonomy" id="103836"/>
    <lineage>
        <taxon>Bacteria</taxon>
        <taxon>Bacillati</taxon>
        <taxon>Actinomycetota</taxon>
        <taxon>Actinomycetes</taxon>
        <taxon>Streptosporangiales</taxon>
        <taxon>Streptosporangiaceae</taxon>
        <taxon>Thermopolyspora</taxon>
    </lineage>
</organism>
<keyword evidence="8" id="KW-1015">Disulfide bond</keyword>
<feature type="domain" description="Peptidase M43 pregnancy-associated plasma-A" evidence="10">
    <location>
        <begin position="210"/>
        <end position="290"/>
    </location>
</feature>
<comment type="caution">
    <text evidence="11">The sequence shown here is derived from an EMBL/GenBank/DDBJ whole genome shotgun (WGS) entry which is preliminary data.</text>
</comment>
<dbReference type="CDD" id="cd04275">
    <property type="entry name" value="ZnMc_pappalysin_like"/>
    <property type="match status" value="1"/>
</dbReference>
<dbReference type="AlphaFoldDB" id="A0A543J1A7"/>
<gene>
    <name evidence="11" type="ORF">FHX40_3347</name>
</gene>
<name>A0A543J1A7_9ACTN</name>
<keyword evidence="2" id="KW-0645">Protease</keyword>
<dbReference type="SUPFAM" id="SSF55486">
    <property type="entry name" value="Metalloproteases ('zincins'), catalytic domain"/>
    <property type="match status" value="1"/>
</dbReference>
<dbReference type="Gene3D" id="3.40.390.10">
    <property type="entry name" value="Collagenase (Catalytic Domain)"/>
    <property type="match status" value="1"/>
</dbReference>
<keyword evidence="5" id="KW-0378">Hydrolase</keyword>
<evidence type="ECO:0000256" key="2">
    <source>
        <dbReference type="ARBA" id="ARBA00022670"/>
    </source>
</evidence>
<protein>
    <submittedName>
        <fullName evidence="11">Pregnancy-associated plasma protein-A</fullName>
    </submittedName>
</protein>
<keyword evidence="7" id="KW-0482">Metalloprotease</keyword>
<keyword evidence="12" id="KW-1185">Reference proteome</keyword>
<evidence type="ECO:0000256" key="4">
    <source>
        <dbReference type="ARBA" id="ARBA00022729"/>
    </source>
</evidence>
<evidence type="ECO:0000256" key="9">
    <source>
        <dbReference type="SAM" id="SignalP"/>
    </source>
</evidence>
<evidence type="ECO:0000256" key="1">
    <source>
        <dbReference type="ARBA" id="ARBA00008721"/>
    </source>
</evidence>
<dbReference type="OrthoDB" id="6278496at2"/>
<dbReference type="GO" id="GO:0046872">
    <property type="term" value="F:metal ion binding"/>
    <property type="evidence" value="ECO:0007669"/>
    <property type="project" value="UniProtKB-KW"/>
</dbReference>
<dbReference type="PANTHER" id="PTHR47466">
    <property type="match status" value="1"/>
</dbReference>
<comment type="similarity">
    <text evidence="1">Belongs to the peptidase M43B family.</text>
</comment>
<feature type="chain" id="PRO_5022079349" evidence="9">
    <location>
        <begin position="20"/>
        <end position="299"/>
    </location>
</feature>
<evidence type="ECO:0000256" key="7">
    <source>
        <dbReference type="ARBA" id="ARBA00023049"/>
    </source>
</evidence>
<keyword evidence="6" id="KW-0862">Zinc</keyword>
<evidence type="ECO:0000259" key="10">
    <source>
        <dbReference type="Pfam" id="PF05572"/>
    </source>
</evidence>
<dbReference type="InterPro" id="IPR024079">
    <property type="entry name" value="MetalloPept_cat_dom_sf"/>
</dbReference>
<evidence type="ECO:0000313" key="12">
    <source>
        <dbReference type="Proteomes" id="UP000319213"/>
    </source>
</evidence>
<feature type="signal peptide" evidence="9">
    <location>
        <begin position="1"/>
        <end position="19"/>
    </location>
</feature>
<accession>A0A543J1A7</accession>
<evidence type="ECO:0000256" key="5">
    <source>
        <dbReference type="ARBA" id="ARBA00022801"/>
    </source>
</evidence>
<evidence type="ECO:0000313" key="11">
    <source>
        <dbReference type="EMBL" id="TQM76602.1"/>
    </source>
</evidence>
<dbReference type="InterPro" id="IPR008754">
    <property type="entry name" value="Peptidase_M43"/>
</dbReference>
<dbReference type="Proteomes" id="UP000319213">
    <property type="component" value="Unassembled WGS sequence"/>
</dbReference>
<dbReference type="EMBL" id="VFPQ01000001">
    <property type="protein sequence ID" value="TQM76602.1"/>
    <property type="molecule type" value="Genomic_DNA"/>
</dbReference>
<keyword evidence="4 9" id="KW-0732">Signal</keyword>
<evidence type="ECO:0000256" key="8">
    <source>
        <dbReference type="ARBA" id="ARBA00023157"/>
    </source>
</evidence>
<dbReference type="Pfam" id="PF05572">
    <property type="entry name" value="Peptidase_M43"/>
    <property type="match status" value="1"/>
</dbReference>
<proteinExistence type="inferred from homology"/>
<dbReference type="RefSeq" id="WP_142260460.1">
    <property type="nucleotide sequence ID" value="NZ_BMPV01000005.1"/>
</dbReference>
<dbReference type="PANTHER" id="PTHR47466:SF1">
    <property type="entry name" value="METALLOPROTEASE MEP1 (AFU_ORTHOLOGUE AFUA_1G07730)-RELATED"/>
    <property type="match status" value="1"/>
</dbReference>
<reference evidence="11 12" key="1">
    <citation type="submission" date="2019-06" db="EMBL/GenBank/DDBJ databases">
        <title>Sequencing the genomes of 1000 actinobacteria strains.</title>
        <authorList>
            <person name="Klenk H.-P."/>
        </authorList>
    </citation>
    <scope>NUCLEOTIDE SEQUENCE [LARGE SCALE GENOMIC DNA]</scope>
    <source>
        <strain evidence="11 12">DSM 43186</strain>
    </source>
</reference>
<evidence type="ECO:0000256" key="6">
    <source>
        <dbReference type="ARBA" id="ARBA00022833"/>
    </source>
</evidence>
<dbReference type="GO" id="GO:0006508">
    <property type="term" value="P:proteolysis"/>
    <property type="evidence" value="ECO:0007669"/>
    <property type="project" value="UniProtKB-KW"/>
</dbReference>
<evidence type="ECO:0000256" key="3">
    <source>
        <dbReference type="ARBA" id="ARBA00022723"/>
    </source>
</evidence>
<sequence>MGRRLIALSLVCLFVGASAPGSTDVRHGSCGPRHALRVAARGQEPYTPSAGEIARMMADFRRRLAAAERAHPRRRTQTITVPTWVHIITSGGTGASVAAVRQQIATLNAAYGGKLGGTDTGVRFRLAGITRTESPAWFRDPLGHEEALKATLRRGGPETLNLYLAELGELVLGYSTYPFQYDQAPTLDGVVIDWRTLPGGTLPNFDRGMTGVHEIGHWLGLLHTFENGCEEPGDYVDDTPPEGVATHGCPEGKDTCPAPGEDPIHNFMDYSHDRCMTHFTPGQAVRIQEMWTAYRQRAE</sequence>
<dbReference type="GO" id="GO:0008237">
    <property type="term" value="F:metallopeptidase activity"/>
    <property type="evidence" value="ECO:0007669"/>
    <property type="project" value="UniProtKB-KW"/>
</dbReference>